<evidence type="ECO:0000256" key="1">
    <source>
        <dbReference type="SAM" id="MobiDB-lite"/>
    </source>
</evidence>
<feature type="compositionally biased region" description="Polar residues" evidence="1">
    <location>
        <begin position="139"/>
        <end position="151"/>
    </location>
</feature>
<dbReference type="Proteomes" id="UP000054937">
    <property type="component" value="Unassembled WGS sequence"/>
</dbReference>
<proteinExistence type="predicted"/>
<dbReference type="InParanoid" id="A0A0V0QC08"/>
<keyword evidence="3" id="KW-1185">Reference proteome</keyword>
<reference evidence="2 3" key="1">
    <citation type="journal article" date="2015" name="Sci. Rep.">
        <title>Genome of the facultative scuticociliatosis pathogen Pseudocohnilembus persalinus provides insight into its virulence through horizontal gene transfer.</title>
        <authorList>
            <person name="Xiong J."/>
            <person name="Wang G."/>
            <person name="Cheng J."/>
            <person name="Tian M."/>
            <person name="Pan X."/>
            <person name="Warren A."/>
            <person name="Jiang C."/>
            <person name="Yuan D."/>
            <person name="Miao W."/>
        </authorList>
    </citation>
    <scope>NUCLEOTIDE SEQUENCE [LARGE SCALE GENOMIC DNA]</scope>
    <source>
        <strain evidence="2">36N120E</strain>
    </source>
</reference>
<gene>
    <name evidence="2" type="ORF">PPERSA_03491</name>
</gene>
<evidence type="ECO:0000313" key="3">
    <source>
        <dbReference type="Proteomes" id="UP000054937"/>
    </source>
</evidence>
<dbReference type="EMBL" id="LDAU01000205">
    <property type="protein sequence ID" value="KRW99690.1"/>
    <property type="molecule type" value="Genomic_DNA"/>
</dbReference>
<protein>
    <submittedName>
        <fullName evidence="2">Uncharacterized protein</fullName>
    </submittedName>
</protein>
<name>A0A0V0QC08_PSEPJ</name>
<feature type="region of interest" description="Disordered" evidence="1">
    <location>
        <begin position="128"/>
        <end position="151"/>
    </location>
</feature>
<sequence length="202" mass="24296">MPENDISHILNMLIIKDLLNKLGPKNSFQVFRNQATQEKNILIIIYKDLEIEIFNQINQPKLSQFQQNLKQKRKEFNSKKKRKIRKYIDESVKIQLEEPTIDNFSLGSFNRLDYQNLQKDFMKQQLREQKENHKKHDQNYNNKNVHSPNQKQIDTNINKNMQFIMEDFKFVQSNFEVKTQKNEKTNEFLKSPDTDANFQSLL</sequence>
<dbReference type="AlphaFoldDB" id="A0A0V0QC08"/>
<organism evidence="2 3">
    <name type="scientific">Pseudocohnilembus persalinus</name>
    <name type="common">Ciliate</name>
    <dbReference type="NCBI Taxonomy" id="266149"/>
    <lineage>
        <taxon>Eukaryota</taxon>
        <taxon>Sar</taxon>
        <taxon>Alveolata</taxon>
        <taxon>Ciliophora</taxon>
        <taxon>Intramacronucleata</taxon>
        <taxon>Oligohymenophorea</taxon>
        <taxon>Scuticociliatia</taxon>
        <taxon>Philasterida</taxon>
        <taxon>Pseudocohnilembidae</taxon>
        <taxon>Pseudocohnilembus</taxon>
    </lineage>
</organism>
<evidence type="ECO:0000313" key="2">
    <source>
        <dbReference type="EMBL" id="KRW99690.1"/>
    </source>
</evidence>
<accession>A0A0V0QC08</accession>
<comment type="caution">
    <text evidence="2">The sequence shown here is derived from an EMBL/GenBank/DDBJ whole genome shotgun (WGS) entry which is preliminary data.</text>
</comment>